<feature type="repeat" description="ANK" evidence="3">
    <location>
        <begin position="216"/>
        <end position="248"/>
    </location>
</feature>
<keyword evidence="1" id="KW-0677">Repeat</keyword>
<dbReference type="AlphaFoldDB" id="A0A6H5ILV1"/>
<evidence type="ECO:0000256" key="3">
    <source>
        <dbReference type="PROSITE-ProRule" id="PRU00023"/>
    </source>
</evidence>
<feature type="repeat" description="ANK" evidence="3">
    <location>
        <begin position="289"/>
        <end position="322"/>
    </location>
</feature>
<dbReference type="PROSITE" id="PS50297">
    <property type="entry name" value="ANK_REP_REGION"/>
    <property type="match status" value="2"/>
</dbReference>
<reference evidence="4 5" key="1">
    <citation type="submission" date="2020-02" db="EMBL/GenBank/DDBJ databases">
        <authorList>
            <person name="Ferguson B K."/>
        </authorList>
    </citation>
    <scope>NUCLEOTIDE SEQUENCE [LARGE SCALE GENOMIC DNA]</scope>
</reference>
<evidence type="ECO:0000256" key="1">
    <source>
        <dbReference type="ARBA" id="ARBA00022737"/>
    </source>
</evidence>
<dbReference type="InterPro" id="IPR036770">
    <property type="entry name" value="Ankyrin_rpt-contain_sf"/>
</dbReference>
<evidence type="ECO:0000313" key="5">
    <source>
        <dbReference type="Proteomes" id="UP000479190"/>
    </source>
</evidence>
<gene>
    <name evidence="4" type="ORF">TBRA_LOCUS10385</name>
</gene>
<sequence length="589" mass="67287">MAEREAGSSRCACIKREASRYIATTQTNFVCEMSSCTQRARGERQRRESRASQCEPSMSFLSRRSSHLSLSLPRLDPLFDRSRGESFVTSCASRESFGFGQALHSSDEQSPYLYVQLTYSIKNLITNGSSENFLASRGAYELRATLGARYHCRPYLPNTQGMIGALANSTRNEFDMNYANEIGLTHFHVACERDCEDVVEKFLELGQDPNCLVPETGDSPLHLSLKDTNVKIFELLLRNGANPNLANINGSTPLHVIVKKTNSVDLARMLFELSAEKYQPLQIDARDKFGCTPLQSALALSGKKQTIEMLIRNGADPNSTNEYGSTYLHIICQSRCLKLEGNSLETLFEACDNTRQTLQVDAVDNLGRTPLQWAVANFLPRTVNLLLDRGADVSKFIFPTESYFGESFERWRRDDYKLRLVPGVLAVIECLERRGYELDQNGASTIMKFFFELKMFEKSVDLQECWYDDKDFASKARAIMIRDNDHESLSLYDLSRLPSVEAAKRLKYEDYYDFFCSFKLDKLIERHKLACTLHLCEKLSRGFFRRWALKLFMELTHYQLPILCCEKIIEKLMNQDLIHICLATTDQSH</sequence>
<feature type="repeat" description="ANK" evidence="3">
    <location>
        <begin position="366"/>
        <end position="394"/>
    </location>
</feature>
<dbReference type="InterPro" id="IPR002110">
    <property type="entry name" value="Ankyrin_rpt"/>
</dbReference>
<accession>A0A6H5ILV1</accession>
<dbReference type="SMART" id="SM00248">
    <property type="entry name" value="ANK"/>
    <property type="match status" value="5"/>
</dbReference>
<dbReference type="Proteomes" id="UP000479190">
    <property type="component" value="Unassembled WGS sequence"/>
</dbReference>
<organism evidence="4 5">
    <name type="scientific">Trichogramma brassicae</name>
    <dbReference type="NCBI Taxonomy" id="86971"/>
    <lineage>
        <taxon>Eukaryota</taxon>
        <taxon>Metazoa</taxon>
        <taxon>Ecdysozoa</taxon>
        <taxon>Arthropoda</taxon>
        <taxon>Hexapoda</taxon>
        <taxon>Insecta</taxon>
        <taxon>Pterygota</taxon>
        <taxon>Neoptera</taxon>
        <taxon>Endopterygota</taxon>
        <taxon>Hymenoptera</taxon>
        <taxon>Apocrita</taxon>
        <taxon>Proctotrupomorpha</taxon>
        <taxon>Chalcidoidea</taxon>
        <taxon>Trichogrammatidae</taxon>
        <taxon>Trichogramma</taxon>
    </lineage>
</organism>
<dbReference type="Gene3D" id="1.25.40.20">
    <property type="entry name" value="Ankyrin repeat-containing domain"/>
    <property type="match status" value="1"/>
</dbReference>
<dbReference type="OrthoDB" id="496981at2759"/>
<protein>
    <submittedName>
        <fullName evidence="4">Uncharacterized protein</fullName>
    </submittedName>
</protein>
<dbReference type="EMBL" id="CADCXV010000917">
    <property type="protein sequence ID" value="CAB0038610.1"/>
    <property type="molecule type" value="Genomic_DNA"/>
</dbReference>
<dbReference type="Pfam" id="PF12796">
    <property type="entry name" value="Ank_2"/>
    <property type="match status" value="2"/>
</dbReference>
<dbReference type="PANTHER" id="PTHR24198:SF165">
    <property type="entry name" value="ANKYRIN REPEAT-CONTAINING PROTEIN-RELATED"/>
    <property type="match status" value="1"/>
</dbReference>
<evidence type="ECO:0000313" key="4">
    <source>
        <dbReference type="EMBL" id="CAB0038610.1"/>
    </source>
</evidence>
<name>A0A6H5ILV1_9HYME</name>
<dbReference type="PANTHER" id="PTHR24198">
    <property type="entry name" value="ANKYRIN REPEAT AND PROTEIN KINASE DOMAIN-CONTAINING PROTEIN"/>
    <property type="match status" value="1"/>
</dbReference>
<dbReference type="SUPFAM" id="SSF48403">
    <property type="entry name" value="Ankyrin repeat"/>
    <property type="match status" value="1"/>
</dbReference>
<proteinExistence type="predicted"/>
<evidence type="ECO:0000256" key="2">
    <source>
        <dbReference type="ARBA" id="ARBA00023043"/>
    </source>
</evidence>
<keyword evidence="5" id="KW-1185">Reference proteome</keyword>
<keyword evidence="2 3" id="KW-0040">ANK repeat</keyword>
<dbReference type="PROSITE" id="PS50088">
    <property type="entry name" value="ANK_REPEAT"/>
    <property type="match status" value="3"/>
</dbReference>